<feature type="compositionally biased region" description="Basic and acidic residues" evidence="7">
    <location>
        <begin position="21"/>
        <end position="48"/>
    </location>
</feature>
<dbReference type="InterPro" id="IPR029063">
    <property type="entry name" value="SAM-dependent_MTases_sf"/>
</dbReference>
<dbReference type="Gene3D" id="3.40.50.150">
    <property type="entry name" value="Vaccinia Virus protein VP39"/>
    <property type="match status" value="1"/>
</dbReference>
<dbReference type="InterPro" id="IPR023267">
    <property type="entry name" value="RCMT"/>
</dbReference>
<dbReference type="GO" id="GO:0001510">
    <property type="term" value="P:RNA methylation"/>
    <property type="evidence" value="ECO:0007669"/>
    <property type="project" value="InterPro"/>
</dbReference>
<dbReference type="InterPro" id="IPR049560">
    <property type="entry name" value="MeTrfase_RsmB-F_NOP2_cat"/>
</dbReference>
<proteinExistence type="inferred from homology"/>
<feature type="domain" description="SAM-dependent MTase RsmB/NOP-type" evidence="8">
    <location>
        <begin position="177"/>
        <end position="482"/>
    </location>
</feature>
<evidence type="ECO:0000256" key="1">
    <source>
        <dbReference type="ARBA" id="ARBA00007494"/>
    </source>
</evidence>
<keyword evidence="3 6" id="KW-0808">Transferase</keyword>
<dbReference type="InterPro" id="IPR018314">
    <property type="entry name" value="RsmB/NOL1/NOP2-like_CS"/>
</dbReference>
<evidence type="ECO:0000256" key="6">
    <source>
        <dbReference type="PROSITE-ProRule" id="PRU01023"/>
    </source>
</evidence>
<dbReference type="SUPFAM" id="SSF48013">
    <property type="entry name" value="NusB-like"/>
    <property type="match status" value="1"/>
</dbReference>
<dbReference type="InterPro" id="IPR035926">
    <property type="entry name" value="NusB-like_sf"/>
</dbReference>
<dbReference type="PROSITE" id="PS51686">
    <property type="entry name" value="SAM_MT_RSMB_NOP"/>
    <property type="match status" value="1"/>
</dbReference>
<feature type="binding site" evidence="6">
    <location>
        <position position="367"/>
    </location>
    <ligand>
        <name>S-adenosyl-L-methionine</name>
        <dbReference type="ChEBI" id="CHEBI:59789"/>
    </ligand>
</feature>
<feature type="active site" description="Nucleophile" evidence="6">
    <location>
        <position position="420"/>
    </location>
</feature>
<evidence type="ECO:0000313" key="10">
    <source>
        <dbReference type="Proteomes" id="UP000263928"/>
    </source>
</evidence>
<name>A0A383S3Y7_9ACTN</name>
<keyword evidence="4 6" id="KW-0949">S-adenosyl-L-methionine</keyword>
<dbReference type="Pfam" id="PF01189">
    <property type="entry name" value="Methyltr_RsmB-F"/>
    <property type="match status" value="1"/>
</dbReference>
<feature type="binding site" evidence="6">
    <location>
        <position position="350"/>
    </location>
    <ligand>
        <name>S-adenosyl-L-methionine</name>
        <dbReference type="ChEBI" id="CHEBI:59789"/>
    </ligand>
</feature>
<dbReference type="GO" id="GO:0008173">
    <property type="term" value="F:RNA methyltransferase activity"/>
    <property type="evidence" value="ECO:0007669"/>
    <property type="project" value="InterPro"/>
</dbReference>
<dbReference type="CDD" id="cd02440">
    <property type="entry name" value="AdoMet_MTases"/>
    <property type="match status" value="1"/>
</dbReference>
<dbReference type="PROSITE" id="PS01153">
    <property type="entry name" value="NOL1_NOP2_SUN"/>
    <property type="match status" value="1"/>
</dbReference>
<evidence type="ECO:0000256" key="3">
    <source>
        <dbReference type="ARBA" id="ARBA00022679"/>
    </source>
</evidence>
<feature type="binding site" evidence="6">
    <location>
        <begin position="298"/>
        <end position="304"/>
    </location>
    <ligand>
        <name>S-adenosyl-L-methionine</name>
        <dbReference type="ChEBI" id="CHEBI:59789"/>
    </ligand>
</feature>
<gene>
    <name evidence="9" type="ORF">PROPAUS_0137</name>
</gene>
<evidence type="ECO:0000256" key="2">
    <source>
        <dbReference type="ARBA" id="ARBA00022603"/>
    </source>
</evidence>
<feature type="region of interest" description="Disordered" evidence="7">
    <location>
        <begin position="1"/>
        <end position="48"/>
    </location>
</feature>
<dbReference type="RefSeq" id="WP_119160637.1">
    <property type="nucleotide sequence ID" value="NZ_LR134442.1"/>
</dbReference>
<protein>
    <submittedName>
        <fullName evidence="9">SAM-dependent MTase RsmB/NOP-type domain profile</fullName>
    </submittedName>
</protein>
<dbReference type="InterPro" id="IPR001678">
    <property type="entry name" value="MeTrfase_RsmB-F_NOP2_dom"/>
</dbReference>
<dbReference type="Gene3D" id="1.10.940.10">
    <property type="entry name" value="NusB-like"/>
    <property type="match status" value="1"/>
</dbReference>
<dbReference type="AlphaFoldDB" id="A0A383S3Y7"/>
<dbReference type="GO" id="GO:0006355">
    <property type="term" value="P:regulation of DNA-templated transcription"/>
    <property type="evidence" value="ECO:0007669"/>
    <property type="project" value="InterPro"/>
</dbReference>
<evidence type="ECO:0000256" key="4">
    <source>
        <dbReference type="ARBA" id="ARBA00022691"/>
    </source>
</evidence>
<keyword evidence="10" id="KW-1185">Reference proteome</keyword>
<dbReference type="Pfam" id="PF01029">
    <property type="entry name" value="NusB"/>
    <property type="match status" value="1"/>
</dbReference>
<dbReference type="PANTHER" id="PTHR22807">
    <property type="entry name" value="NOP2 YEAST -RELATED NOL1/NOP2/FMU SUN DOMAIN-CONTAINING"/>
    <property type="match status" value="1"/>
</dbReference>
<sequence>MSGQNRPRRREEFPRNPSRPANDRGGRRPGRTRDGRGGSRRPLDRPRRTALEALRDIGRSGAYANLACSRLLAEQRITGRDAAFVTELVFGTCRMVGSYDAIIEHASGRSLDDLEPDLVDVLRLGAHQGLAMRVPDRAAVDTSVDLAAHVVGERACGITNAVMRRIIARPFGQWCTLIAGGDPDRERELRTGHPRWIIDAYAELLGPDELEPALAADNEGAEPTLVVRPGLCERDELLAAGATPTRWSPWGAHRGGDPAEVEAVRTGRAGVQDEGSQLVCLALSRAEGLSGPRWLDLCAGPGGKSALLRGLAAEHGAFLVANEAQPHRARLVSLALRRYDRRGHQVIVADGSEPAWDEATFQAVLADVPCSGLGALRRRPESRWRRTPEDLDELVPLQQDLLDVALGSVGAGGLVAYVTCSPHRAETADVVASVLDRVDLLDAPALIPEVPGAAAATDPRFVQLWPHRHGTDAMFLALLRKR</sequence>
<evidence type="ECO:0000256" key="7">
    <source>
        <dbReference type="SAM" id="MobiDB-lite"/>
    </source>
</evidence>
<dbReference type="PRINTS" id="PR02008">
    <property type="entry name" value="RCMTFAMILY"/>
</dbReference>
<dbReference type="Proteomes" id="UP000263928">
    <property type="component" value="Unassembled WGS sequence"/>
</dbReference>
<organism evidence="9 10">
    <name type="scientific">Propionibacterium australiense</name>
    <dbReference type="NCBI Taxonomy" id="119981"/>
    <lineage>
        <taxon>Bacteria</taxon>
        <taxon>Bacillati</taxon>
        <taxon>Actinomycetota</taxon>
        <taxon>Actinomycetes</taxon>
        <taxon>Propionibacteriales</taxon>
        <taxon>Propionibacteriaceae</taxon>
        <taxon>Propionibacterium</taxon>
    </lineage>
</organism>
<comment type="similarity">
    <text evidence="1 6">Belongs to the class I-like SAM-binding methyltransferase superfamily. RsmB/NOP family.</text>
</comment>
<dbReference type="EMBL" id="UNQJ01000001">
    <property type="protein sequence ID" value="SYZ32262.1"/>
    <property type="molecule type" value="Genomic_DNA"/>
</dbReference>
<keyword evidence="2 6" id="KW-0489">Methyltransferase</keyword>
<reference evidence="10" key="1">
    <citation type="submission" date="2018-08" db="EMBL/GenBank/DDBJ databases">
        <authorList>
            <person name="Hornung B."/>
        </authorList>
    </citation>
    <scope>NUCLEOTIDE SEQUENCE [LARGE SCALE GENOMIC DNA]</scope>
</reference>
<evidence type="ECO:0000259" key="8">
    <source>
        <dbReference type="PROSITE" id="PS51686"/>
    </source>
</evidence>
<dbReference type="PANTHER" id="PTHR22807:SF53">
    <property type="entry name" value="RIBOSOMAL RNA SMALL SUBUNIT METHYLTRANSFERASE B-RELATED"/>
    <property type="match status" value="1"/>
</dbReference>
<evidence type="ECO:0000313" key="9">
    <source>
        <dbReference type="EMBL" id="SYZ32262.1"/>
    </source>
</evidence>
<dbReference type="SUPFAM" id="SSF53335">
    <property type="entry name" value="S-adenosyl-L-methionine-dependent methyltransferases"/>
    <property type="match status" value="1"/>
</dbReference>
<dbReference type="InterPro" id="IPR006027">
    <property type="entry name" value="NusB_RsmB_TIM44"/>
</dbReference>
<keyword evidence="5 6" id="KW-0694">RNA-binding</keyword>
<dbReference type="GO" id="GO:0003723">
    <property type="term" value="F:RNA binding"/>
    <property type="evidence" value="ECO:0007669"/>
    <property type="project" value="UniProtKB-UniRule"/>
</dbReference>
<accession>A0A383S3Y7</accession>
<evidence type="ECO:0000256" key="5">
    <source>
        <dbReference type="ARBA" id="ARBA00022884"/>
    </source>
</evidence>
<feature type="binding site" evidence="6">
    <location>
        <position position="323"/>
    </location>
    <ligand>
        <name>S-adenosyl-L-methionine</name>
        <dbReference type="ChEBI" id="CHEBI:59789"/>
    </ligand>
</feature>